<protein>
    <submittedName>
        <fullName evidence="2">Uncharacterized protein</fullName>
    </submittedName>
</protein>
<dbReference type="EMBL" id="CADCTX010000766">
    <property type="protein sequence ID" value="CAA9348046.1"/>
    <property type="molecule type" value="Genomic_DNA"/>
</dbReference>
<feature type="compositionally biased region" description="Basic residues" evidence="1">
    <location>
        <begin position="89"/>
        <end position="100"/>
    </location>
</feature>
<feature type="compositionally biased region" description="Basic and acidic residues" evidence="1">
    <location>
        <begin position="55"/>
        <end position="66"/>
    </location>
</feature>
<feature type="region of interest" description="Disordered" evidence="1">
    <location>
        <begin position="1"/>
        <end position="155"/>
    </location>
</feature>
<evidence type="ECO:0000256" key="1">
    <source>
        <dbReference type="SAM" id="MobiDB-lite"/>
    </source>
</evidence>
<proteinExistence type="predicted"/>
<feature type="compositionally biased region" description="Basic residues" evidence="1">
    <location>
        <begin position="23"/>
        <end position="48"/>
    </location>
</feature>
<feature type="non-terminal residue" evidence="2">
    <location>
        <position position="155"/>
    </location>
</feature>
<name>A0A6J4M269_9BACT</name>
<gene>
    <name evidence="2" type="ORF">AVDCRST_MAG40-2743</name>
</gene>
<sequence>APVRPLPLLLHRRAPRLCEPRGAPRRQRRGHDRRRQGAARPRRPRRPLARAGEQLPRRQPHDVRAERHARHRRVDDHLPEPAAPPAPDRRRRRRQHRHRDRPLPERAPPHRVGALAARRAPPRGRRDRGLLHRPLRDRAARLRAARRARRAEAEV</sequence>
<feature type="compositionally biased region" description="Basic and acidic residues" evidence="1">
    <location>
        <begin position="127"/>
        <end position="140"/>
    </location>
</feature>
<accession>A0A6J4M269</accession>
<evidence type="ECO:0000313" key="2">
    <source>
        <dbReference type="EMBL" id="CAA9348046.1"/>
    </source>
</evidence>
<feature type="non-terminal residue" evidence="2">
    <location>
        <position position="1"/>
    </location>
</feature>
<dbReference type="AlphaFoldDB" id="A0A6J4M269"/>
<organism evidence="2">
    <name type="scientific">uncultured Gemmatimonadaceae bacterium</name>
    <dbReference type="NCBI Taxonomy" id="246130"/>
    <lineage>
        <taxon>Bacteria</taxon>
        <taxon>Pseudomonadati</taxon>
        <taxon>Gemmatimonadota</taxon>
        <taxon>Gemmatimonadia</taxon>
        <taxon>Gemmatimonadales</taxon>
        <taxon>Gemmatimonadaceae</taxon>
        <taxon>environmental samples</taxon>
    </lineage>
</organism>
<reference evidence="2" key="1">
    <citation type="submission" date="2020-02" db="EMBL/GenBank/DDBJ databases">
        <authorList>
            <person name="Meier V. D."/>
        </authorList>
    </citation>
    <scope>NUCLEOTIDE SEQUENCE</scope>
    <source>
        <strain evidence="2">AVDCRST_MAG40</strain>
    </source>
</reference>